<reference evidence="1 2" key="1">
    <citation type="submission" date="2017-11" db="EMBL/GenBank/DDBJ databases">
        <title>Complete genome of a free-living desiccation-tolerant cyanobacterium and its photosynthetic adaptation to extreme terrestrial habitat.</title>
        <authorList>
            <person name="Shang J."/>
        </authorList>
    </citation>
    <scope>NUCLEOTIDE SEQUENCE [LARGE SCALE GENOMIC DNA]</scope>
    <source>
        <strain evidence="1 2">CCNUN1</strain>
    </source>
</reference>
<keyword evidence="2" id="KW-1185">Reference proteome</keyword>
<evidence type="ECO:0000313" key="1">
    <source>
        <dbReference type="EMBL" id="AUB38870.1"/>
    </source>
</evidence>
<accession>A0A2K8SU50</accession>
<organism evidence="1 2">
    <name type="scientific">Nostoc flagelliforme CCNUN1</name>
    <dbReference type="NCBI Taxonomy" id="2038116"/>
    <lineage>
        <taxon>Bacteria</taxon>
        <taxon>Bacillati</taxon>
        <taxon>Cyanobacteriota</taxon>
        <taxon>Cyanophyceae</taxon>
        <taxon>Nostocales</taxon>
        <taxon>Nostocaceae</taxon>
        <taxon>Nostoc</taxon>
    </lineage>
</organism>
<gene>
    <name evidence="1" type="ORF">COO91_04847</name>
</gene>
<dbReference type="AlphaFoldDB" id="A0A2K8SU50"/>
<evidence type="ECO:0000313" key="2">
    <source>
        <dbReference type="Proteomes" id="UP000232003"/>
    </source>
</evidence>
<proteinExistence type="predicted"/>
<dbReference type="Proteomes" id="UP000232003">
    <property type="component" value="Chromosome"/>
</dbReference>
<protein>
    <submittedName>
        <fullName evidence="1">Uncharacterized protein</fullName>
    </submittedName>
</protein>
<dbReference type="KEGG" id="nfl:COO91_04847"/>
<dbReference type="EMBL" id="CP024785">
    <property type="protein sequence ID" value="AUB38870.1"/>
    <property type="molecule type" value="Genomic_DNA"/>
</dbReference>
<name>A0A2K8SU50_9NOSO</name>
<sequence length="39" mass="4307">MFASYLVEKKCNRDSYASDTQVWNLGNKVAATTPVVDIA</sequence>